<name>A0A1F7F4J5_UNCRA</name>
<accession>A0A1F7F4J5</accession>
<evidence type="ECO:0000259" key="2">
    <source>
        <dbReference type="Pfam" id="PF07228"/>
    </source>
</evidence>
<dbReference type="Proteomes" id="UP000179243">
    <property type="component" value="Unassembled WGS sequence"/>
</dbReference>
<gene>
    <name evidence="3" type="ORF">A2519_19460</name>
</gene>
<dbReference type="Pfam" id="PF07228">
    <property type="entry name" value="SpoIIE"/>
    <property type="match status" value="1"/>
</dbReference>
<evidence type="ECO:0000313" key="3">
    <source>
        <dbReference type="EMBL" id="OGK01498.1"/>
    </source>
</evidence>
<dbReference type="Gene3D" id="3.60.40.10">
    <property type="entry name" value="PPM-type phosphatase domain"/>
    <property type="match status" value="1"/>
</dbReference>
<dbReference type="InterPro" id="IPR036457">
    <property type="entry name" value="PPM-type-like_dom_sf"/>
</dbReference>
<dbReference type="AlphaFoldDB" id="A0A1F7F4J5"/>
<evidence type="ECO:0000256" key="1">
    <source>
        <dbReference type="ARBA" id="ARBA00022801"/>
    </source>
</evidence>
<dbReference type="EMBL" id="MFYX01000125">
    <property type="protein sequence ID" value="OGK01498.1"/>
    <property type="molecule type" value="Genomic_DNA"/>
</dbReference>
<dbReference type="InterPro" id="IPR001932">
    <property type="entry name" value="PPM-type_phosphatase-like_dom"/>
</dbReference>
<dbReference type="PANTHER" id="PTHR43156">
    <property type="entry name" value="STAGE II SPORULATION PROTEIN E-RELATED"/>
    <property type="match status" value="1"/>
</dbReference>
<comment type="caution">
    <text evidence="3">The sequence shown here is derived from an EMBL/GenBank/DDBJ whole genome shotgun (WGS) entry which is preliminary data.</text>
</comment>
<sequence>MMGIYENYSIQEFSAPLRNGDRILLYTDGITELRNGKNEFFGINRLHGLVSETLALTLDEAKQRIVTEAVSFMAGSPFHDDVTLLLIDVKRVGA</sequence>
<protein>
    <recommendedName>
        <fullName evidence="2">PPM-type phosphatase domain-containing protein</fullName>
    </recommendedName>
</protein>
<dbReference type="GO" id="GO:0016791">
    <property type="term" value="F:phosphatase activity"/>
    <property type="evidence" value="ECO:0007669"/>
    <property type="project" value="TreeGrafter"/>
</dbReference>
<dbReference type="SUPFAM" id="SSF81606">
    <property type="entry name" value="PP2C-like"/>
    <property type="match status" value="1"/>
</dbReference>
<evidence type="ECO:0000313" key="4">
    <source>
        <dbReference type="Proteomes" id="UP000179243"/>
    </source>
</evidence>
<organism evidence="3 4">
    <name type="scientific">Candidatus Raymondbacteria bacterium RIFOXYD12_FULL_49_13</name>
    <dbReference type="NCBI Taxonomy" id="1817890"/>
    <lineage>
        <taxon>Bacteria</taxon>
        <taxon>Raymondiibacteriota</taxon>
    </lineage>
</organism>
<reference evidence="3 4" key="1">
    <citation type="journal article" date="2016" name="Nat. Commun.">
        <title>Thousands of microbial genomes shed light on interconnected biogeochemical processes in an aquifer system.</title>
        <authorList>
            <person name="Anantharaman K."/>
            <person name="Brown C.T."/>
            <person name="Hug L.A."/>
            <person name="Sharon I."/>
            <person name="Castelle C.J."/>
            <person name="Probst A.J."/>
            <person name="Thomas B.C."/>
            <person name="Singh A."/>
            <person name="Wilkins M.J."/>
            <person name="Karaoz U."/>
            <person name="Brodie E.L."/>
            <person name="Williams K.H."/>
            <person name="Hubbard S.S."/>
            <person name="Banfield J.F."/>
        </authorList>
    </citation>
    <scope>NUCLEOTIDE SEQUENCE [LARGE SCALE GENOMIC DNA]</scope>
</reference>
<feature type="domain" description="PPM-type phosphatase" evidence="2">
    <location>
        <begin position="2"/>
        <end position="89"/>
    </location>
</feature>
<dbReference type="InterPro" id="IPR052016">
    <property type="entry name" value="Bact_Sigma-Reg"/>
</dbReference>
<dbReference type="PANTHER" id="PTHR43156:SF2">
    <property type="entry name" value="STAGE II SPORULATION PROTEIN E"/>
    <property type="match status" value="1"/>
</dbReference>
<proteinExistence type="predicted"/>
<keyword evidence="1" id="KW-0378">Hydrolase</keyword>